<evidence type="ECO:0000313" key="2">
    <source>
        <dbReference type="EMBL" id="MBB1088872.1"/>
    </source>
</evidence>
<dbReference type="AlphaFoldDB" id="A0A7W3U4K8"/>
<dbReference type="Proteomes" id="UP000552587">
    <property type="component" value="Unassembled WGS sequence"/>
</dbReference>
<accession>A0A7W3U4K8</accession>
<evidence type="ECO:0000313" key="3">
    <source>
        <dbReference type="Proteomes" id="UP000552587"/>
    </source>
</evidence>
<protein>
    <submittedName>
        <fullName evidence="2">Uncharacterized protein</fullName>
    </submittedName>
</protein>
<reference evidence="2 3" key="1">
    <citation type="submission" date="2020-07" db="EMBL/GenBank/DDBJ databases">
        <authorList>
            <person name="Xu S."/>
            <person name="Li A."/>
        </authorList>
    </citation>
    <scope>NUCLEOTIDE SEQUENCE [LARGE SCALE GENOMIC DNA]</scope>
    <source>
        <strain evidence="2 3">SG-8</strain>
    </source>
</reference>
<dbReference type="EMBL" id="JACHTE010000006">
    <property type="protein sequence ID" value="MBB1088872.1"/>
    <property type="molecule type" value="Genomic_DNA"/>
</dbReference>
<comment type="caution">
    <text evidence="2">The sequence shown here is derived from an EMBL/GenBank/DDBJ whole genome shotgun (WGS) entry which is preliminary data.</text>
</comment>
<dbReference type="RefSeq" id="WP_182669638.1">
    <property type="nucleotide sequence ID" value="NZ_JACHTE010000006.1"/>
</dbReference>
<organism evidence="2 3">
    <name type="scientific">Marilutibacter penaei</name>
    <dbReference type="NCBI Taxonomy" id="2759900"/>
    <lineage>
        <taxon>Bacteria</taxon>
        <taxon>Pseudomonadati</taxon>
        <taxon>Pseudomonadota</taxon>
        <taxon>Gammaproteobacteria</taxon>
        <taxon>Lysobacterales</taxon>
        <taxon>Lysobacteraceae</taxon>
        <taxon>Marilutibacter</taxon>
    </lineage>
</organism>
<feature type="chain" id="PRO_5031120686" evidence="1">
    <location>
        <begin position="22"/>
        <end position="159"/>
    </location>
</feature>
<name>A0A7W3U4K8_9GAMM</name>
<feature type="signal peptide" evidence="1">
    <location>
        <begin position="1"/>
        <end position="21"/>
    </location>
</feature>
<proteinExistence type="predicted"/>
<keyword evidence="3" id="KW-1185">Reference proteome</keyword>
<sequence>MGKSTLFFGAVVLLAPALALASADKVGQILEQQRYIQEQTEKSTGDYARFNPEARQRIESAQTQIFDLLDGVTSVDQLPGSEQAELFNALEEVKAVLTENEDDRQECWREHKVGTNMKETRCATVAELRAVQQDTRGYLDRATRCSGDCGSGRGLEGGL</sequence>
<evidence type="ECO:0000256" key="1">
    <source>
        <dbReference type="SAM" id="SignalP"/>
    </source>
</evidence>
<gene>
    <name evidence="2" type="ORF">H4F99_10250</name>
</gene>
<keyword evidence="1" id="KW-0732">Signal</keyword>